<evidence type="ECO:0000313" key="10">
    <source>
        <dbReference type="Proteomes" id="UP000323011"/>
    </source>
</evidence>
<evidence type="ECO:0000256" key="5">
    <source>
        <dbReference type="ARBA" id="ARBA00023212"/>
    </source>
</evidence>
<protein>
    <recommendedName>
        <fullName evidence="8">DM10 domain-containing protein</fullName>
    </recommendedName>
</protein>
<feature type="domain" description="DM10" evidence="8">
    <location>
        <begin position="108"/>
        <end position="218"/>
    </location>
</feature>
<keyword evidence="6" id="KW-0966">Cell projection</keyword>
<dbReference type="PANTHER" id="PTHR12086:SF12">
    <property type="entry name" value="EF-HAND DOMAIN-CONTAINING FAMILY MEMBER B"/>
    <property type="match status" value="1"/>
</dbReference>
<feature type="domain" description="DM10" evidence="8">
    <location>
        <begin position="278"/>
        <end position="509"/>
    </location>
</feature>
<feature type="region of interest" description="Disordered" evidence="7">
    <location>
        <begin position="1066"/>
        <end position="1112"/>
    </location>
</feature>
<dbReference type="GO" id="GO:0005929">
    <property type="term" value="C:cilium"/>
    <property type="evidence" value="ECO:0007669"/>
    <property type="project" value="UniProtKB-SubCell"/>
</dbReference>
<feature type="region of interest" description="Disordered" evidence="7">
    <location>
        <begin position="761"/>
        <end position="804"/>
    </location>
</feature>
<dbReference type="InterPro" id="IPR040193">
    <property type="entry name" value="EFHC1/EFHC2/EFHB"/>
</dbReference>
<keyword evidence="10" id="KW-1185">Reference proteome</keyword>
<reference evidence="9 10" key="1">
    <citation type="submission" date="2019-07" db="EMBL/GenBank/DDBJ databases">
        <title>Genomes of Cafeteria roenbergensis.</title>
        <authorList>
            <person name="Fischer M.G."/>
            <person name="Hackl T."/>
            <person name="Roman M."/>
        </authorList>
    </citation>
    <scope>NUCLEOTIDE SEQUENCE [LARGE SCALE GENOMIC DNA]</scope>
    <source>
        <strain evidence="9 10">BVI</strain>
    </source>
</reference>
<dbReference type="AlphaFoldDB" id="A0A5A8C441"/>
<accession>A0A5A8C441</accession>
<dbReference type="SMART" id="SM00676">
    <property type="entry name" value="DM10"/>
    <property type="match status" value="3"/>
</dbReference>
<organism evidence="9 10">
    <name type="scientific">Cafeteria roenbergensis</name>
    <name type="common">Marine flagellate</name>
    <dbReference type="NCBI Taxonomy" id="33653"/>
    <lineage>
        <taxon>Eukaryota</taxon>
        <taxon>Sar</taxon>
        <taxon>Stramenopiles</taxon>
        <taxon>Bigyra</taxon>
        <taxon>Opalozoa</taxon>
        <taxon>Bicosoecida</taxon>
        <taxon>Cafeteriaceae</taxon>
        <taxon>Cafeteria</taxon>
    </lineage>
</organism>
<comment type="caution">
    <text evidence="9">The sequence shown here is derived from an EMBL/GenBank/DDBJ whole genome shotgun (WGS) entry which is preliminary data.</text>
</comment>
<keyword evidence="5" id="KW-0206">Cytoskeleton</keyword>
<sequence>MAAPNGPPSTADLLLGSLSQYSYDRHLHQREVPSPEFGLRQYFTYTAPKQPLDDRRGETLLTNRRHEPRLEAPAQVQGDVDPRASIRRHYVDTKRHGDDEAPPKADDHAETLRFRVFFEEEVIGSAIERSRARVLQLWWYHATGEVRLFEPRQDNAGLVQGEFLRKSKVSLVTEDGTRPLELSDLACAGAVIRIASPPLTLTLMDADAYSRRWLAANGRAPFGDPIPAPASYSHPPTRRVHDWARPTTVAHDRGFETNAALGFFSRSPDARGRFEAARGRVLRFEGLLDERSGPAGATGDLVVVALHYYLEDETVEVIAPEAKNSGRGTTKLLSRQRVPRAKEDLAPAGLSRPSAIVPPPELGPAAAAPRTRPATAGGTSAATPALPPRPPTRGGAAASAEPTRHRIGLLSPAEAAAEARASHAAHRGQARYRFSPGSWSGTYVSPITGTPLYGAGGVADALDSGAARAPVTHVTPDLLRAGSWITVFGKRIWLRRADPFTVAWFRESMDVDQTELAGSGPITSAAPRRPTRTLVPPHTGPLAIGDEEETRRNAGKLVPTWRQRPDMDSFFECDGRVLAFRARLANPRPEDEGRRFVVSFFLVDGTLAINETLLPNTGRWGTRYLERGRYRNALRTGALHAGEDADNSFADPALRATVMARERALGGVGAVYGYGHGFGQGYAGGSLGKEDRTGAGCTGVAPLRGIGIRERLPFAPEPPLLRAEDLAVGGRLVLAHSPGAEFLLTGADAFTKRWLRRNGRAGAAGATSDDDDGGGGSSGVDEAPDADSLEGGGRGEGSPAHGPAARVAPVLAGCLASARRAMLSRDRRDTGRLPVGTATAVLAAYGACPPVVNAADVAALMAQFLCDEREDGELLVRWPALCDALVAAAHSAAASGLTAGEGDPVEGARIEQQLRSAILSSRSHLRRCFRELGRACPGAISHGEFRGLLRRHHLDLGMTAADVAAAMSRYPPASLEEAAEEAACRGVPAPSALPAGAISWKGFLMAITGAGSGAASVSPEEVAEIANIARGVTLGLEHGAGHAPEHFPHPPRASAWGRANVAWDDGTGSGWQAKDVSEEEATLIRDRLAPPSQADTLERSRPHSRGTPSCDECSCAEAAADSGLGATVRGFAEAQRAFDREIRSRAHGPVDGASEGVEPSDAGRSPEDAAAPAPAEGSRAALLARLSAFFTGRRWELHRTLRLFDPAMRGTIARPSFRGALVAAGFELTPEEEETLLGSGAETSAPVQWRPLLAEITAAAEA</sequence>
<dbReference type="PANTHER" id="PTHR12086">
    <property type="entry name" value="EF-HAND DOMAIN C-TERMINAL CONTAINING PROTEIN"/>
    <property type="match status" value="1"/>
</dbReference>
<feature type="region of interest" description="Disordered" evidence="7">
    <location>
        <begin position="326"/>
        <end position="403"/>
    </location>
</feature>
<evidence type="ECO:0000256" key="7">
    <source>
        <dbReference type="SAM" id="MobiDB-lite"/>
    </source>
</evidence>
<evidence type="ECO:0000259" key="8">
    <source>
        <dbReference type="PROSITE" id="PS51336"/>
    </source>
</evidence>
<evidence type="ECO:0000256" key="3">
    <source>
        <dbReference type="ARBA" id="ARBA00022490"/>
    </source>
</evidence>
<evidence type="ECO:0000313" key="9">
    <source>
        <dbReference type="EMBL" id="KAA0147773.1"/>
    </source>
</evidence>
<name>A0A5A8C441_CAFRO</name>
<dbReference type="Pfam" id="PF06565">
    <property type="entry name" value="DM10_dom"/>
    <property type="match status" value="3"/>
</dbReference>
<keyword evidence="4" id="KW-0677">Repeat</keyword>
<evidence type="ECO:0000256" key="1">
    <source>
        <dbReference type="ARBA" id="ARBA00004138"/>
    </source>
</evidence>
<gene>
    <name evidence="9" type="ORF">FNF29_07118</name>
</gene>
<feature type="compositionally biased region" description="Low complexity" evidence="7">
    <location>
        <begin position="363"/>
        <end position="384"/>
    </location>
</feature>
<dbReference type="GO" id="GO:0005856">
    <property type="term" value="C:cytoskeleton"/>
    <property type="evidence" value="ECO:0007669"/>
    <property type="project" value="UniProtKB-SubCell"/>
</dbReference>
<comment type="subcellular location">
    <subcellularLocation>
        <location evidence="1">Cell projection</location>
        <location evidence="1">Cilium</location>
    </subcellularLocation>
    <subcellularLocation>
        <location evidence="2">Cytoplasm</location>
        <location evidence="2">Cytoskeleton</location>
    </subcellularLocation>
</comment>
<dbReference type="InterPro" id="IPR006602">
    <property type="entry name" value="DM10_dom"/>
</dbReference>
<feature type="domain" description="DM10" evidence="8">
    <location>
        <begin position="574"/>
        <end position="759"/>
    </location>
</feature>
<keyword evidence="3" id="KW-0963">Cytoplasm</keyword>
<feature type="region of interest" description="Disordered" evidence="7">
    <location>
        <begin position="516"/>
        <end position="545"/>
    </location>
</feature>
<evidence type="ECO:0000256" key="6">
    <source>
        <dbReference type="ARBA" id="ARBA00023273"/>
    </source>
</evidence>
<proteinExistence type="predicted"/>
<evidence type="ECO:0000256" key="4">
    <source>
        <dbReference type="ARBA" id="ARBA00022737"/>
    </source>
</evidence>
<dbReference type="Gene3D" id="2.30.29.170">
    <property type="match status" value="3"/>
</dbReference>
<evidence type="ECO:0000256" key="2">
    <source>
        <dbReference type="ARBA" id="ARBA00004245"/>
    </source>
</evidence>
<feature type="region of interest" description="Disordered" evidence="7">
    <location>
        <begin position="1142"/>
        <end position="1176"/>
    </location>
</feature>
<dbReference type="EMBL" id="VLTN01000061">
    <property type="protein sequence ID" value="KAA0147773.1"/>
    <property type="molecule type" value="Genomic_DNA"/>
</dbReference>
<dbReference type="Proteomes" id="UP000323011">
    <property type="component" value="Unassembled WGS sequence"/>
</dbReference>
<dbReference type="PROSITE" id="PS51336">
    <property type="entry name" value="DM10"/>
    <property type="match status" value="3"/>
</dbReference>